<comment type="caution">
    <text evidence="2">The sequence shown here is derived from an EMBL/GenBank/DDBJ whole genome shotgun (WGS) entry which is preliminary data.</text>
</comment>
<comment type="subunit">
    <text evidence="1">Interacts with chemotaxis (Che) proteins as well as flagella accessory (Fla) proteins.</text>
</comment>
<dbReference type="InterPro" id="IPR007381">
    <property type="entry name" value="CheF1/F2"/>
</dbReference>
<dbReference type="PANTHER" id="PTHR42201:SF1">
    <property type="entry name" value="TAXIS PROTEIN"/>
    <property type="match status" value="1"/>
</dbReference>
<dbReference type="SUPFAM" id="SSF46894">
    <property type="entry name" value="C-terminal effector domain of the bipartite response regulators"/>
    <property type="match status" value="1"/>
</dbReference>
<evidence type="ECO:0000313" key="2">
    <source>
        <dbReference type="EMBL" id="MXR52626.1"/>
    </source>
</evidence>
<dbReference type="RefSeq" id="WP_159764748.1">
    <property type="nucleotide sequence ID" value="NZ_WUUT01000005.1"/>
</dbReference>
<dbReference type="InterPro" id="IPR016032">
    <property type="entry name" value="Sig_transdc_resp-reg_C-effctor"/>
</dbReference>
<evidence type="ECO:0000313" key="3">
    <source>
        <dbReference type="Proteomes" id="UP000466535"/>
    </source>
</evidence>
<dbReference type="Pfam" id="PF04283">
    <property type="entry name" value="CheF-arch"/>
    <property type="match status" value="1"/>
</dbReference>
<dbReference type="PIRSF" id="PIRSF026802">
    <property type="entry name" value="UCP026802"/>
    <property type="match status" value="1"/>
</dbReference>
<reference evidence="2 3" key="1">
    <citation type="submission" date="2019-12" db="EMBL/GenBank/DDBJ databases">
        <title>Isolation and characterization of three novel carbon monoxide-oxidizing members of Halobacteria from salione crusts and soils.</title>
        <authorList>
            <person name="Myers M.R."/>
            <person name="King G.M."/>
        </authorList>
    </citation>
    <scope>NUCLEOTIDE SEQUENCE [LARGE SCALE GENOMIC DNA]</scope>
    <source>
        <strain evidence="2 3">WSH3</strain>
    </source>
</reference>
<keyword evidence="3" id="KW-1185">Reference proteome</keyword>
<keyword evidence="1" id="KW-0145">Chemotaxis</keyword>
<dbReference type="GO" id="GO:0006355">
    <property type="term" value="P:regulation of DNA-templated transcription"/>
    <property type="evidence" value="ECO:0007669"/>
    <property type="project" value="InterPro"/>
</dbReference>
<sequence>MSDGESTLADQQGKFTQVVKDGDKVPDVEWIPGRILLSDKRLVLASNQGKRTIPLSKISTIKTRDDASQPFANVSSYLSLQVGNDVTLVAPNDHEEFEHELYSAVLDGEVVITKHPAVKGGVIQDTEWQKGRMAVDEDQIGLALADGKFVEVEVDDVGDLSRNRGEVLDKERLFIEVEHTVGNTAVETHISGKQRKVNILAGLLGSNQAQDPENVELSDREQEVLMALYSGVSPFQIPQFVGMDVETVEQIYDQLIEQGILEVERERREVELKARGRHVAGEAMGRE</sequence>
<accession>A0A6B0T8R2</accession>
<dbReference type="OrthoDB" id="227825at2157"/>
<protein>
    <recommendedName>
        <fullName evidence="1">Taxis protein CheF</fullName>
    </recommendedName>
</protein>
<comment type="function">
    <text evidence="1">Involved in taxis signal transduction.</text>
</comment>
<dbReference type="Proteomes" id="UP000466535">
    <property type="component" value="Unassembled WGS sequence"/>
</dbReference>
<dbReference type="PANTHER" id="PTHR42201">
    <property type="entry name" value="TAXIS PROTEIN"/>
    <property type="match status" value="1"/>
</dbReference>
<dbReference type="GO" id="GO:0006935">
    <property type="term" value="P:chemotaxis"/>
    <property type="evidence" value="ECO:0007669"/>
    <property type="project" value="UniProtKB-UniRule"/>
</dbReference>
<proteinExistence type="predicted"/>
<dbReference type="GO" id="GO:0003677">
    <property type="term" value="F:DNA binding"/>
    <property type="evidence" value="ECO:0007669"/>
    <property type="project" value="InterPro"/>
</dbReference>
<evidence type="ECO:0000256" key="1">
    <source>
        <dbReference type="PIRNR" id="PIRNR026802"/>
    </source>
</evidence>
<dbReference type="AlphaFoldDB" id="A0A6B0T8R2"/>
<name>A0A6B0T8R2_9EURY</name>
<gene>
    <name evidence="2" type="ORF">GRX03_13550</name>
</gene>
<organism evidence="2 3">
    <name type="scientific">Halovenus carboxidivorans</name>
    <dbReference type="NCBI Taxonomy" id="2692199"/>
    <lineage>
        <taxon>Archaea</taxon>
        <taxon>Methanobacteriati</taxon>
        <taxon>Methanobacteriota</taxon>
        <taxon>Stenosarchaea group</taxon>
        <taxon>Halobacteria</taxon>
        <taxon>Halobacteriales</taxon>
        <taxon>Haloarculaceae</taxon>
        <taxon>Halovenus</taxon>
    </lineage>
</organism>
<dbReference type="EMBL" id="WUUT01000005">
    <property type="protein sequence ID" value="MXR52626.1"/>
    <property type="molecule type" value="Genomic_DNA"/>
</dbReference>